<dbReference type="GO" id="GO:0004175">
    <property type="term" value="F:endopeptidase activity"/>
    <property type="evidence" value="ECO:0007669"/>
    <property type="project" value="UniProtKB-ARBA"/>
</dbReference>
<name>A0A1H9I9S1_9LACT</name>
<feature type="domain" description="CAAX prenyl protease 2/Lysostaphin resistance protein A-like" evidence="3">
    <location>
        <begin position="137"/>
        <end position="224"/>
    </location>
</feature>
<dbReference type="Pfam" id="PF02517">
    <property type="entry name" value="Rce1-like"/>
    <property type="match status" value="1"/>
</dbReference>
<dbReference type="EMBL" id="FOGF01000005">
    <property type="protein sequence ID" value="SEQ71145.1"/>
    <property type="molecule type" value="Genomic_DNA"/>
</dbReference>
<protein>
    <submittedName>
        <fullName evidence="4">CAAX protease self-immunity</fullName>
    </submittedName>
</protein>
<feature type="transmembrane region" description="Helical" evidence="2">
    <location>
        <begin position="54"/>
        <end position="74"/>
    </location>
</feature>
<evidence type="ECO:0000313" key="4">
    <source>
        <dbReference type="EMBL" id="SEQ71145.1"/>
    </source>
</evidence>
<evidence type="ECO:0000259" key="3">
    <source>
        <dbReference type="Pfam" id="PF02517"/>
    </source>
</evidence>
<dbReference type="GO" id="GO:0006508">
    <property type="term" value="P:proteolysis"/>
    <property type="evidence" value="ECO:0007669"/>
    <property type="project" value="UniProtKB-KW"/>
</dbReference>
<reference evidence="4 5" key="1">
    <citation type="submission" date="2016-10" db="EMBL/GenBank/DDBJ databases">
        <authorList>
            <person name="de Groot N.N."/>
        </authorList>
    </citation>
    <scope>NUCLEOTIDE SEQUENCE [LARGE SCALE GENOMIC DNA]</scope>
    <source>
        <strain evidence="4 5">DSM 15827</strain>
    </source>
</reference>
<dbReference type="AlphaFoldDB" id="A0A1H9I9S1"/>
<dbReference type="Proteomes" id="UP000198556">
    <property type="component" value="Unassembled WGS sequence"/>
</dbReference>
<accession>A0A1H9I9S1</accession>
<proteinExistence type="inferred from homology"/>
<feature type="transmembrane region" description="Helical" evidence="2">
    <location>
        <begin position="12"/>
        <end position="34"/>
    </location>
</feature>
<keyword evidence="2" id="KW-1133">Transmembrane helix</keyword>
<evidence type="ECO:0000313" key="5">
    <source>
        <dbReference type="Proteomes" id="UP000198556"/>
    </source>
</evidence>
<evidence type="ECO:0000256" key="2">
    <source>
        <dbReference type="SAM" id="Phobius"/>
    </source>
</evidence>
<feature type="transmembrane region" description="Helical" evidence="2">
    <location>
        <begin position="95"/>
        <end position="115"/>
    </location>
</feature>
<dbReference type="RefSeq" id="WP_089745994.1">
    <property type="nucleotide sequence ID" value="NZ_FOGF01000005.1"/>
</dbReference>
<keyword evidence="2" id="KW-0472">Membrane</keyword>
<feature type="transmembrane region" description="Helical" evidence="2">
    <location>
        <begin position="216"/>
        <end position="234"/>
    </location>
</feature>
<gene>
    <name evidence="4" type="ORF">SAMN05421767_1056</name>
</gene>
<organism evidence="4 5">
    <name type="scientific">Granulicatella balaenopterae</name>
    <dbReference type="NCBI Taxonomy" id="137733"/>
    <lineage>
        <taxon>Bacteria</taxon>
        <taxon>Bacillati</taxon>
        <taxon>Bacillota</taxon>
        <taxon>Bacilli</taxon>
        <taxon>Lactobacillales</taxon>
        <taxon>Carnobacteriaceae</taxon>
        <taxon>Granulicatella</taxon>
    </lineage>
</organism>
<feature type="transmembrane region" description="Helical" evidence="2">
    <location>
        <begin position="182"/>
        <end position="204"/>
    </location>
</feature>
<keyword evidence="5" id="KW-1185">Reference proteome</keyword>
<keyword evidence="2" id="KW-0812">Transmembrane</keyword>
<keyword evidence="4" id="KW-0645">Protease</keyword>
<feature type="transmembrane region" description="Helical" evidence="2">
    <location>
        <begin position="135"/>
        <end position="161"/>
    </location>
</feature>
<dbReference type="InterPro" id="IPR003675">
    <property type="entry name" value="Rce1/LyrA-like_dom"/>
</dbReference>
<comment type="similarity">
    <text evidence="1">Belongs to the UPF0177 family.</text>
</comment>
<evidence type="ECO:0000256" key="1">
    <source>
        <dbReference type="ARBA" id="ARBA00009067"/>
    </source>
</evidence>
<dbReference type="OrthoDB" id="95797at2"/>
<sequence>MTEQKMKYLKSFDIVFITLIMFGVAIKGSTIGYLDLINGVANIDENLTFSSMDDWITIGTELVELAIVFGYLYFRKFDFSVWKFKFNWQSVAKGLLIYILASLLMDISSIIFGFNTFPLTFTGEFNMIRDLLSQIHFTTIPFSFLNGFFEEIFFLGICLSVKEEHIHKALIYSLLVRISFHTYQGIASASTIGIGIGLLFYVAYRKYSKDNLTPIIVAHILSDIFGAGLLGFILY</sequence>
<dbReference type="STRING" id="137733.SAMN05421767_1056"/>
<dbReference type="GO" id="GO:0080120">
    <property type="term" value="P:CAAX-box protein maturation"/>
    <property type="evidence" value="ECO:0007669"/>
    <property type="project" value="UniProtKB-ARBA"/>
</dbReference>
<keyword evidence="4" id="KW-0378">Hydrolase</keyword>